<name>A0A832J3V7_9GAMM</name>
<dbReference type="GO" id="GO:0000156">
    <property type="term" value="F:phosphorelay response regulator activity"/>
    <property type="evidence" value="ECO:0007669"/>
    <property type="project" value="TreeGrafter"/>
</dbReference>
<evidence type="ECO:0000259" key="2">
    <source>
        <dbReference type="PROSITE" id="PS50110"/>
    </source>
</evidence>
<dbReference type="PROSITE" id="PS50110">
    <property type="entry name" value="RESPONSE_REGULATORY"/>
    <property type="match status" value="1"/>
</dbReference>
<gene>
    <name evidence="3" type="ORF">ENJ65_00455</name>
</gene>
<dbReference type="InterPro" id="IPR011006">
    <property type="entry name" value="CheY-like_superfamily"/>
</dbReference>
<feature type="modified residue" description="4-aspartylphosphate" evidence="1">
    <location>
        <position position="73"/>
    </location>
</feature>
<comment type="caution">
    <text evidence="3">The sequence shown here is derived from an EMBL/GenBank/DDBJ whole genome shotgun (WGS) entry which is preliminary data.</text>
</comment>
<dbReference type="PANTHER" id="PTHR45526">
    <property type="entry name" value="TRANSCRIPTIONAL REGULATORY PROTEIN DPIA"/>
    <property type="match status" value="1"/>
</dbReference>
<sequence>MRPVAVQEFDFSSGKVLNSNRKQAILAIESDADVDVVNEVLRLKHFKNLGRETELRAVLEAVRKHKVGVLFLDAELAGINIKELLPSIKKGFAELNVVVMSSSVTKESLGETLRLGAVGFLVKPLQQDAVEKLMAKLK</sequence>
<dbReference type="AlphaFoldDB" id="A0A832J3V7"/>
<evidence type="ECO:0000313" key="3">
    <source>
        <dbReference type="EMBL" id="HHJ80083.1"/>
    </source>
</evidence>
<dbReference type="SUPFAM" id="SSF52172">
    <property type="entry name" value="CheY-like"/>
    <property type="match status" value="1"/>
</dbReference>
<dbReference type="EMBL" id="DRNF01000030">
    <property type="protein sequence ID" value="HHJ80083.1"/>
    <property type="molecule type" value="Genomic_DNA"/>
</dbReference>
<proteinExistence type="predicted"/>
<reference evidence="3" key="1">
    <citation type="journal article" date="2020" name="mSystems">
        <title>Genome- and Community-Level Interaction Insights into Carbon Utilization and Element Cycling Functions of Hydrothermarchaeota in Hydrothermal Sediment.</title>
        <authorList>
            <person name="Zhou Z."/>
            <person name="Liu Y."/>
            <person name="Xu W."/>
            <person name="Pan J."/>
            <person name="Luo Z.H."/>
            <person name="Li M."/>
        </authorList>
    </citation>
    <scope>NUCLEOTIDE SEQUENCE [LARGE SCALE GENOMIC DNA]</scope>
    <source>
        <strain evidence="3">HyVt-505</strain>
    </source>
</reference>
<evidence type="ECO:0000256" key="1">
    <source>
        <dbReference type="PROSITE-ProRule" id="PRU00169"/>
    </source>
</evidence>
<organism evidence="3">
    <name type="scientific">Candidatus Tenderia electrophaga</name>
    <dbReference type="NCBI Taxonomy" id="1748243"/>
    <lineage>
        <taxon>Bacteria</taxon>
        <taxon>Pseudomonadati</taxon>
        <taxon>Pseudomonadota</taxon>
        <taxon>Gammaproteobacteria</taxon>
        <taxon>Candidatus Tenderiales</taxon>
        <taxon>Candidatus Tenderiaceae</taxon>
        <taxon>Candidatus Tenderia</taxon>
    </lineage>
</organism>
<accession>A0A832J3V7</accession>
<feature type="domain" description="Response regulatory" evidence="2">
    <location>
        <begin position="23"/>
        <end position="138"/>
    </location>
</feature>
<dbReference type="InterPro" id="IPR001789">
    <property type="entry name" value="Sig_transdc_resp-reg_receiver"/>
</dbReference>
<dbReference type="Pfam" id="PF00072">
    <property type="entry name" value="Response_reg"/>
    <property type="match status" value="1"/>
</dbReference>
<dbReference type="InterPro" id="IPR051271">
    <property type="entry name" value="2C-system_Tx_regulators"/>
</dbReference>
<keyword evidence="1" id="KW-0597">Phosphoprotein</keyword>
<protein>
    <submittedName>
        <fullName evidence="3">Response regulator</fullName>
    </submittedName>
</protein>
<dbReference type="Proteomes" id="UP000885832">
    <property type="component" value="Unassembled WGS sequence"/>
</dbReference>
<dbReference type="SMART" id="SM00448">
    <property type="entry name" value="REC"/>
    <property type="match status" value="1"/>
</dbReference>
<dbReference type="PANTHER" id="PTHR45526:SF1">
    <property type="entry name" value="TRANSCRIPTIONAL REGULATORY PROTEIN DCUR-RELATED"/>
    <property type="match status" value="1"/>
</dbReference>
<dbReference type="Gene3D" id="3.40.50.2300">
    <property type="match status" value="1"/>
</dbReference>